<dbReference type="EMBL" id="CP001197">
    <property type="protein sequence ID" value="ACL09127.1"/>
    <property type="molecule type" value="Genomic_DNA"/>
</dbReference>
<gene>
    <name evidence="3" type="ordered locus">DvMF_2184</name>
</gene>
<evidence type="ECO:0000256" key="1">
    <source>
        <dbReference type="SAM" id="MobiDB-lite"/>
    </source>
</evidence>
<dbReference type="HOGENOM" id="CLU_626617_0_0_7"/>
<sequence>MSDANICGKDTKILQQFRTTLSAQAGLLARGPFKGTEVHAAVAARLEKPNFSWDDAYFVEQSLAPFHTDERVLIEIERLLSQARSIMDPGTAGFYAEVDPKPMSSQCRRELFARILVDLQLESQKRERRKWLLERTCKYLVWLMLGTFAVMLFHAELSAMAAAVFWVVAGWLVNWMPGGMGSAGLPWRGPGIGQVMLLALAGGCAGALVTVALRMNNYFKTSRLREVEAYASVWYIGNRMLIGAVGALAGCYLVNAKIISLFNINDLFLPLGRGGGMQGGATVYSIDVLKTVVVSIAFGCSEYFIPATFGKLPGPKADAGGATGAAAGASVPHPQAGTAPHPHSTQAARSGKAAGADRDAPPQKRHPEQAPEQPSAPPPAPLDPLDRLDRLNLDERLEAEVTEGAGTPDNAQPIPRPAPRPDKGAAGSGGGSAGSGA</sequence>
<feature type="transmembrane region" description="Helical" evidence="2">
    <location>
        <begin position="192"/>
        <end position="213"/>
    </location>
</feature>
<dbReference type="KEGG" id="dvm:DvMF_2184"/>
<feature type="compositionally biased region" description="Basic and acidic residues" evidence="1">
    <location>
        <begin position="355"/>
        <end position="369"/>
    </location>
</feature>
<evidence type="ECO:0000313" key="3">
    <source>
        <dbReference type="EMBL" id="ACL09127.1"/>
    </source>
</evidence>
<feature type="compositionally biased region" description="Gly residues" evidence="1">
    <location>
        <begin position="426"/>
        <end position="437"/>
    </location>
</feature>
<protein>
    <submittedName>
        <fullName evidence="3">Uncharacterized protein</fullName>
    </submittedName>
</protein>
<keyword evidence="2" id="KW-0812">Transmembrane</keyword>
<dbReference type="STRING" id="883.DvMF_2184"/>
<feature type="compositionally biased region" description="Basic and acidic residues" evidence="1">
    <location>
        <begin position="384"/>
        <end position="399"/>
    </location>
</feature>
<evidence type="ECO:0000256" key="2">
    <source>
        <dbReference type="SAM" id="Phobius"/>
    </source>
</evidence>
<proteinExistence type="predicted"/>
<reference evidence="3" key="1">
    <citation type="submission" date="2008-10" db="EMBL/GenBank/DDBJ databases">
        <title>Complete sequence of Desulfovibrio vulgaris str. 'Miyazaki F'.</title>
        <authorList>
            <person name="Lucas S."/>
            <person name="Copeland A."/>
            <person name="Lapidus A."/>
            <person name="Glavina del Rio T."/>
            <person name="Dalin E."/>
            <person name="Tice H."/>
            <person name="Bruce D."/>
            <person name="Goodwin L."/>
            <person name="Pitluck S."/>
            <person name="Sims D."/>
            <person name="Brettin T."/>
            <person name="Detter J.C."/>
            <person name="Han C."/>
            <person name="Larimer F."/>
            <person name="Land M."/>
            <person name="Hauser L."/>
            <person name="Kyrpides N."/>
            <person name="Mikhailova N."/>
            <person name="Hazen T.C."/>
            <person name="Richardson P."/>
        </authorList>
    </citation>
    <scope>NUCLEOTIDE SEQUENCE</scope>
    <source>
        <strain evidence="3">Miyazaki F</strain>
    </source>
</reference>
<dbReference type="OrthoDB" id="5447728at2"/>
<keyword evidence="2" id="KW-0472">Membrane</keyword>
<keyword evidence="2" id="KW-1133">Transmembrane helix</keyword>
<feature type="transmembrane region" description="Helical" evidence="2">
    <location>
        <begin position="233"/>
        <end position="255"/>
    </location>
</feature>
<feature type="transmembrane region" description="Helical" evidence="2">
    <location>
        <begin position="139"/>
        <end position="172"/>
    </location>
</feature>
<dbReference type="AlphaFoldDB" id="B8DQK8"/>
<feature type="compositionally biased region" description="Low complexity" evidence="1">
    <location>
        <begin position="317"/>
        <end position="329"/>
    </location>
</feature>
<organism evidence="3">
    <name type="scientific">Nitratidesulfovibrio vulgaris (strain DSM 19637 / Miyazaki F)</name>
    <name type="common">Desulfovibrio vulgaris</name>
    <dbReference type="NCBI Taxonomy" id="883"/>
    <lineage>
        <taxon>Bacteria</taxon>
        <taxon>Pseudomonadati</taxon>
        <taxon>Thermodesulfobacteriota</taxon>
        <taxon>Desulfovibrionia</taxon>
        <taxon>Desulfovibrionales</taxon>
        <taxon>Desulfovibrionaceae</taxon>
        <taxon>Nitratidesulfovibrio</taxon>
    </lineage>
</organism>
<feature type="region of interest" description="Disordered" evidence="1">
    <location>
        <begin position="317"/>
        <end position="437"/>
    </location>
</feature>
<accession>B8DQK8</accession>
<name>B8DQK8_NITV9</name>